<organism evidence="2 3">
    <name type="scientific">Piscibacillus halophilus</name>
    <dbReference type="NCBI Taxonomy" id="571933"/>
    <lineage>
        <taxon>Bacteria</taxon>
        <taxon>Bacillati</taxon>
        <taxon>Bacillota</taxon>
        <taxon>Bacilli</taxon>
        <taxon>Bacillales</taxon>
        <taxon>Bacillaceae</taxon>
        <taxon>Piscibacillus</taxon>
    </lineage>
</organism>
<evidence type="ECO:0008006" key="4">
    <source>
        <dbReference type="Google" id="ProtNLM"/>
    </source>
</evidence>
<dbReference type="EMBL" id="FOES01000006">
    <property type="protein sequence ID" value="SEQ05512.1"/>
    <property type="molecule type" value="Genomic_DNA"/>
</dbReference>
<gene>
    <name evidence="2" type="ORF">SAMN05216362_1063</name>
</gene>
<reference evidence="2 3" key="1">
    <citation type="submission" date="2016-10" db="EMBL/GenBank/DDBJ databases">
        <authorList>
            <person name="de Groot N.N."/>
        </authorList>
    </citation>
    <scope>NUCLEOTIDE SEQUENCE [LARGE SCALE GENOMIC DNA]</scope>
    <source>
        <strain evidence="2 3">DSM 21633</strain>
    </source>
</reference>
<keyword evidence="1" id="KW-0812">Transmembrane</keyword>
<feature type="transmembrane region" description="Helical" evidence="1">
    <location>
        <begin position="41"/>
        <end position="62"/>
    </location>
</feature>
<feature type="transmembrane region" description="Helical" evidence="1">
    <location>
        <begin position="12"/>
        <end position="35"/>
    </location>
</feature>
<dbReference type="RefSeq" id="WP_091772862.1">
    <property type="nucleotide sequence ID" value="NZ_FOES01000006.1"/>
</dbReference>
<dbReference type="Proteomes" id="UP000199427">
    <property type="component" value="Unassembled WGS sequence"/>
</dbReference>
<evidence type="ECO:0000256" key="1">
    <source>
        <dbReference type="SAM" id="Phobius"/>
    </source>
</evidence>
<dbReference type="Pfam" id="PF14329">
    <property type="entry name" value="DUF4386"/>
    <property type="match status" value="1"/>
</dbReference>
<keyword evidence="1" id="KW-0472">Membrane</keyword>
<evidence type="ECO:0000313" key="3">
    <source>
        <dbReference type="Proteomes" id="UP000199427"/>
    </source>
</evidence>
<dbReference type="AlphaFoldDB" id="A0A1H9CWB9"/>
<protein>
    <recommendedName>
        <fullName evidence="4">DUF4386 domain-containing protein</fullName>
    </recommendedName>
</protein>
<evidence type="ECO:0000313" key="2">
    <source>
        <dbReference type="EMBL" id="SEQ05512.1"/>
    </source>
</evidence>
<dbReference type="InterPro" id="IPR025495">
    <property type="entry name" value="DUF4386"/>
</dbReference>
<sequence>MLFKTRLIPRLLALFGMVTAIMVLIAGSLDMFGIVEPLSTVKGLIALPVGVYEMSLAIWLIVKGFNMSMLNKLRTS</sequence>
<keyword evidence="3" id="KW-1185">Reference proteome</keyword>
<name>A0A1H9CWB9_9BACI</name>
<accession>A0A1H9CWB9</accession>
<proteinExistence type="predicted"/>
<dbReference type="OrthoDB" id="1176146at2"/>
<keyword evidence="1" id="KW-1133">Transmembrane helix</keyword>